<proteinExistence type="predicted"/>
<gene>
    <name evidence="3" type="ORF">ACEZDE_01885</name>
</gene>
<comment type="caution">
    <text evidence="3">The sequence shown here is derived from an EMBL/GenBank/DDBJ whole genome shotgun (WGS) entry which is preliminary data.</text>
</comment>
<dbReference type="InterPro" id="IPR003356">
    <property type="entry name" value="DNA_methylase_A-5"/>
</dbReference>
<reference evidence="3 4" key="1">
    <citation type="submission" date="2024-09" db="EMBL/GenBank/DDBJ databases">
        <authorList>
            <person name="Lee S.D."/>
        </authorList>
    </citation>
    <scope>NUCLEOTIDE SEQUENCE [LARGE SCALE GENOMIC DNA]</scope>
    <source>
        <strain evidence="3 4">N8-3</strain>
    </source>
</reference>
<dbReference type="EMBL" id="JBHFAB010000001">
    <property type="protein sequence ID" value="MFC1415401.1"/>
    <property type="molecule type" value="Genomic_DNA"/>
</dbReference>
<dbReference type="Proteomes" id="UP001592531">
    <property type="component" value="Unassembled WGS sequence"/>
</dbReference>
<feature type="compositionally biased region" description="Basic residues" evidence="1">
    <location>
        <begin position="63"/>
        <end position="73"/>
    </location>
</feature>
<dbReference type="InterPro" id="IPR029063">
    <property type="entry name" value="SAM-dependent_MTases_sf"/>
</dbReference>
<keyword evidence="3" id="KW-0808">Transferase</keyword>
<dbReference type="GO" id="GO:0032259">
    <property type="term" value="P:methylation"/>
    <property type="evidence" value="ECO:0007669"/>
    <property type="project" value="UniProtKB-KW"/>
</dbReference>
<sequence length="362" mass="39261">MDELQLDLFADLPDEPATFVRIPSSALPPRAAVPPRRKVAPITVGQGALIEAPAPPPNAPVPAKRRPRRKLGFRRPTESARDLAEACAIAWHGHHGGGRMEIPVGIVATLALLPFRGDDLVALEGWILGLDDQQLWKLYEEVWALRWIQAPHLIGRCGILSQWLEQEEPDRNLRAAVRAVTERAIQYGVLELAANELPGNLDVDLMSWMVTSLRSKGAREGLGEYHTPPEVCDMIARVTIGGMDEIRPGMSFLEPASGTGGMVRSMASALRDLGHDPADMLWVMVDIDAIAVAGAAVNAILWELGGNVAVIRGDSLAEGDIGNRAIREAAEMIEHRDRLRGTAAMVAAIQRAERMLSLAKAA</sequence>
<accession>A0ABV6VPA9</accession>
<dbReference type="RefSeq" id="WP_380531012.1">
    <property type="nucleotide sequence ID" value="NZ_JBHFAB010000001.1"/>
</dbReference>
<evidence type="ECO:0000256" key="1">
    <source>
        <dbReference type="SAM" id="MobiDB-lite"/>
    </source>
</evidence>
<feature type="domain" description="DNA methylase adenine-specific" evidence="2">
    <location>
        <begin position="220"/>
        <end position="319"/>
    </location>
</feature>
<evidence type="ECO:0000313" key="4">
    <source>
        <dbReference type="Proteomes" id="UP001592531"/>
    </source>
</evidence>
<protein>
    <submittedName>
        <fullName evidence="3">N-6 DNA methylase</fullName>
    </submittedName>
</protein>
<name>A0ABV6VPA9_9ACTN</name>
<dbReference type="SUPFAM" id="SSF53335">
    <property type="entry name" value="S-adenosyl-L-methionine-dependent methyltransferases"/>
    <property type="match status" value="1"/>
</dbReference>
<evidence type="ECO:0000259" key="2">
    <source>
        <dbReference type="Pfam" id="PF02384"/>
    </source>
</evidence>
<dbReference type="Gene3D" id="3.40.50.150">
    <property type="entry name" value="Vaccinia Virus protein VP39"/>
    <property type="match status" value="1"/>
</dbReference>
<feature type="region of interest" description="Disordered" evidence="1">
    <location>
        <begin position="50"/>
        <end position="77"/>
    </location>
</feature>
<dbReference type="GO" id="GO:0008168">
    <property type="term" value="F:methyltransferase activity"/>
    <property type="evidence" value="ECO:0007669"/>
    <property type="project" value="UniProtKB-KW"/>
</dbReference>
<dbReference type="Pfam" id="PF02384">
    <property type="entry name" value="N6_Mtase"/>
    <property type="match status" value="1"/>
</dbReference>
<organism evidence="3 4">
    <name type="scientific">Streptacidiphilus cavernicola</name>
    <dbReference type="NCBI Taxonomy" id="3342716"/>
    <lineage>
        <taxon>Bacteria</taxon>
        <taxon>Bacillati</taxon>
        <taxon>Actinomycetota</taxon>
        <taxon>Actinomycetes</taxon>
        <taxon>Kitasatosporales</taxon>
        <taxon>Streptomycetaceae</taxon>
        <taxon>Streptacidiphilus</taxon>
    </lineage>
</organism>
<evidence type="ECO:0000313" key="3">
    <source>
        <dbReference type="EMBL" id="MFC1415401.1"/>
    </source>
</evidence>
<keyword evidence="3" id="KW-0489">Methyltransferase</keyword>
<keyword evidence="4" id="KW-1185">Reference proteome</keyword>